<feature type="coiled-coil region" evidence="2">
    <location>
        <begin position="86"/>
        <end position="113"/>
    </location>
</feature>
<gene>
    <name evidence="4" type="ORF">SDC9_103284</name>
</gene>
<organism evidence="4">
    <name type="scientific">bioreactor metagenome</name>
    <dbReference type="NCBI Taxonomy" id="1076179"/>
    <lineage>
        <taxon>unclassified sequences</taxon>
        <taxon>metagenomes</taxon>
        <taxon>ecological metagenomes</taxon>
    </lineage>
</organism>
<keyword evidence="2" id="KW-0175">Coiled coil</keyword>
<dbReference type="InterPro" id="IPR009061">
    <property type="entry name" value="DNA-bd_dom_put_sf"/>
</dbReference>
<proteinExistence type="predicted"/>
<dbReference type="PANTHER" id="PTHR30204">
    <property type="entry name" value="REDOX-CYCLING DRUG-SENSING TRANSCRIPTIONAL ACTIVATOR SOXR"/>
    <property type="match status" value="1"/>
</dbReference>
<evidence type="ECO:0000256" key="1">
    <source>
        <dbReference type="ARBA" id="ARBA00023125"/>
    </source>
</evidence>
<dbReference type="Pfam" id="PF13411">
    <property type="entry name" value="MerR_1"/>
    <property type="match status" value="1"/>
</dbReference>
<evidence type="ECO:0000259" key="3">
    <source>
        <dbReference type="PROSITE" id="PS50937"/>
    </source>
</evidence>
<feature type="domain" description="HTH merR-type" evidence="3">
    <location>
        <begin position="1"/>
        <end position="71"/>
    </location>
</feature>
<name>A0A645AUN3_9ZZZZ</name>
<dbReference type="SMART" id="SM00871">
    <property type="entry name" value="AraC_E_bind"/>
    <property type="match status" value="1"/>
</dbReference>
<dbReference type="PROSITE" id="PS50937">
    <property type="entry name" value="HTH_MERR_2"/>
    <property type="match status" value="1"/>
</dbReference>
<comment type="caution">
    <text evidence="4">The sequence shown here is derived from an EMBL/GenBank/DDBJ whole genome shotgun (WGS) entry which is preliminary data.</text>
</comment>
<protein>
    <recommendedName>
        <fullName evidence="3">HTH merR-type domain-containing protein</fullName>
    </recommendedName>
</protein>
<reference evidence="4" key="1">
    <citation type="submission" date="2019-08" db="EMBL/GenBank/DDBJ databases">
        <authorList>
            <person name="Kucharzyk K."/>
            <person name="Murdoch R.W."/>
            <person name="Higgins S."/>
            <person name="Loffler F."/>
        </authorList>
    </citation>
    <scope>NUCLEOTIDE SEQUENCE</scope>
</reference>
<dbReference type="SMART" id="SM00422">
    <property type="entry name" value="HTH_MERR"/>
    <property type="match status" value="1"/>
</dbReference>
<dbReference type="GO" id="GO:0003700">
    <property type="term" value="F:DNA-binding transcription factor activity"/>
    <property type="evidence" value="ECO:0007669"/>
    <property type="project" value="InterPro"/>
</dbReference>
<dbReference type="SUPFAM" id="SSF46955">
    <property type="entry name" value="Putative DNA-binding domain"/>
    <property type="match status" value="1"/>
</dbReference>
<dbReference type="CDD" id="cd01107">
    <property type="entry name" value="HTH_BmrR"/>
    <property type="match status" value="1"/>
</dbReference>
<dbReference type="Gene3D" id="1.10.1660.10">
    <property type="match status" value="1"/>
</dbReference>
<dbReference type="Gene3D" id="3.20.80.10">
    <property type="entry name" value="Regulatory factor, effector binding domain"/>
    <property type="match status" value="1"/>
</dbReference>
<dbReference type="InterPro" id="IPR011256">
    <property type="entry name" value="Reg_factor_effector_dom_sf"/>
</dbReference>
<dbReference type="PROSITE" id="PS00552">
    <property type="entry name" value="HTH_MERR_1"/>
    <property type="match status" value="1"/>
</dbReference>
<dbReference type="PANTHER" id="PTHR30204:SF97">
    <property type="entry name" value="MERR FAMILY REGULATORY PROTEIN"/>
    <property type="match status" value="1"/>
</dbReference>
<dbReference type="InterPro" id="IPR010499">
    <property type="entry name" value="AraC_E-bd"/>
</dbReference>
<sequence length="273" mass="30968">MFKIGEFSKLVRISPRMLRHYEKCGLLCPAEIDKFTGYRQYSAGQIPLVKRIVTLRDLGFSIGEIGDILPNFDDAAYMDNVLRTKAAFVRRTIDAERAKLERLTELSQRVREERYQMIYDVELKKIPAVKVLSLRGIIPKYNMEGMLWEELGKFIAENGIACHSDGYSTYFDEAYMDANPDVEVAIPVDTLGESKGKFVFQEYREIPLAATLRFSGPFDGGYDAAGEKLAVWMEKNGYEFSGNLRGHVLVSPDDAADPEKWVTELQAPVVKKV</sequence>
<evidence type="ECO:0000256" key="2">
    <source>
        <dbReference type="SAM" id="Coils"/>
    </source>
</evidence>
<dbReference type="GO" id="GO:0003677">
    <property type="term" value="F:DNA binding"/>
    <property type="evidence" value="ECO:0007669"/>
    <property type="project" value="UniProtKB-KW"/>
</dbReference>
<evidence type="ECO:0000313" key="4">
    <source>
        <dbReference type="EMBL" id="MPM56478.1"/>
    </source>
</evidence>
<dbReference type="SUPFAM" id="SSF55136">
    <property type="entry name" value="Probable bacterial effector-binding domain"/>
    <property type="match status" value="1"/>
</dbReference>
<dbReference type="AlphaFoldDB" id="A0A645AUN3"/>
<dbReference type="InterPro" id="IPR047057">
    <property type="entry name" value="MerR_fam"/>
</dbReference>
<accession>A0A645AUN3</accession>
<keyword evidence="1" id="KW-0238">DNA-binding</keyword>
<dbReference type="InterPro" id="IPR000551">
    <property type="entry name" value="MerR-type_HTH_dom"/>
</dbReference>
<dbReference type="EMBL" id="VSSQ01015774">
    <property type="protein sequence ID" value="MPM56478.1"/>
    <property type="molecule type" value="Genomic_DNA"/>
</dbReference>